<keyword evidence="5 12" id="KW-0813">Transport</keyword>
<feature type="transmembrane region" description="Helical" evidence="13">
    <location>
        <begin position="126"/>
        <end position="151"/>
    </location>
</feature>
<evidence type="ECO:0000256" key="6">
    <source>
        <dbReference type="ARBA" id="ARBA00022475"/>
    </source>
</evidence>
<feature type="transmembrane region" description="Helical" evidence="13">
    <location>
        <begin position="100"/>
        <end position="120"/>
    </location>
</feature>
<keyword evidence="11 12" id="KW-0472">Membrane</keyword>
<name>A0A2T7AU72_9ENTR</name>
<evidence type="ECO:0000256" key="3">
    <source>
        <dbReference type="ARBA" id="ARBA00010544"/>
    </source>
</evidence>
<comment type="similarity">
    <text evidence="3 12">Belongs to the CcmB/CycW/HelB family.</text>
</comment>
<dbReference type="PANTHER" id="PTHR30070:SF1">
    <property type="entry name" value="CYTOCHROME C BIOGENESIS B-RELATED"/>
    <property type="match status" value="1"/>
</dbReference>
<dbReference type="PIRSF" id="PIRSF002764">
    <property type="entry name" value="CcmB"/>
    <property type="match status" value="1"/>
</dbReference>
<protein>
    <recommendedName>
        <fullName evidence="4 12">Heme exporter protein B</fullName>
    </recommendedName>
</protein>
<dbReference type="PRINTS" id="PR01414">
    <property type="entry name" value="CCMBBIOGNSIS"/>
</dbReference>
<dbReference type="GeneID" id="92212235"/>
<organism evidence="15 16">
    <name type="scientific">Cronobacter muytjensii</name>
    <dbReference type="NCBI Taxonomy" id="413501"/>
    <lineage>
        <taxon>Bacteria</taxon>
        <taxon>Pseudomonadati</taxon>
        <taxon>Pseudomonadota</taxon>
        <taxon>Gammaproteobacteria</taxon>
        <taxon>Enterobacterales</taxon>
        <taxon>Enterobacteriaceae</taxon>
        <taxon>Cronobacter</taxon>
    </lineage>
</organism>
<evidence type="ECO:0000256" key="1">
    <source>
        <dbReference type="ARBA" id="ARBA00002442"/>
    </source>
</evidence>
<evidence type="ECO:0000313" key="17">
    <source>
        <dbReference type="Proteomes" id="UP000469927"/>
    </source>
</evidence>
<dbReference type="GO" id="GO:1903607">
    <property type="term" value="P:cytochrome c biosynthetic process"/>
    <property type="evidence" value="ECO:0007669"/>
    <property type="project" value="TreeGrafter"/>
</dbReference>
<evidence type="ECO:0000256" key="5">
    <source>
        <dbReference type="ARBA" id="ARBA00022448"/>
    </source>
</evidence>
<dbReference type="OrthoDB" id="9799895at2"/>
<dbReference type="InterPro" id="IPR003544">
    <property type="entry name" value="Cyt_c_biogenesis_CcmB"/>
</dbReference>
<feature type="transmembrane region" description="Helical" evidence="13">
    <location>
        <begin position="158"/>
        <end position="179"/>
    </location>
</feature>
<evidence type="ECO:0000256" key="10">
    <source>
        <dbReference type="ARBA" id="ARBA00022989"/>
    </source>
</evidence>
<accession>A0A2T7AU72</accession>
<sequence>MMGRIIRRELRLAARHVAELLNPLWFFLVVIVLFALGIGPEPQLLARIAPGVVWVAALLAALMAMDRLFRDDWRDGALEQLMLLPIPLPQVVLAKVTAHWVVTGLPLVALSPLAALLLGLNGHAALTLMLTLLLGTPTLSLLGALGAALTVGLRRGGMLLSLIILPLAVPLLIFSTAAVDAAVMRLPVGGFFALSGAFLTGSVTLTPFATAAALRISTQ</sequence>
<evidence type="ECO:0000256" key="8">
    <source>
        <dbReference type="ARBA" id="ARBA00022692"/>
    </source>
</evidence>
<evidence type="ECO:0000256" key="11">
    <source>
        <dbReference type="ARBA" id="ARBA00023136"/>
    </source>
</evidence>
<comment type="caution">
    <text evidence="15">The sequence shown here is derived from an EMBL/GenBank/DDBJ whole genome shotgun (WGS) entry which is preliminary data.</text>
</comment>
<reference evidence="15 16" key="1">
    <citation type="submission" date="2016-12" db="EMBL/GenBank/DDBJ databases">
        <title>Analysis of the Molecular Diversity Among Cronobacter Species Isolated from Filth Flies Using a Pan Genomic DNA Microarray.</title>
        <authorList>
            <person name="Pava-Ripoll M."/>
            <person name="Tall B."/>
            <person name="Farber J."/>
            <person name="Fanning S."/>
            <person name="Lehner A."/>
            <person name="Stephan R."/>
            <person name="Pagotto F."/>
            <person name="Iverson C."/>
            <person name="Ziobro G."/>
            <person name="Miller A."/>
            <person name="Pearson R."/>
            <person name="Yan Q."/>
            <person name="Kim M."/>
            <person name="Jeong S."/>
            <person name="Park J."/>
            <person name="Jun S."/>
            <person name="Choi H."/>
            <person name="Chung T."/>
            <person name="Yoo Y."/>
            <person name="Park E."/>
            <person name="Hwang S."/>
            <person name="Lee B."/>
            <person name="Sathyamoorthy V."/>
            <person name="Carter L."/>
            <person name="Mammel M."/>
            <person name="Jackson S."/>
            <person name="Kothary M."/>
            <person name="Patel I."/>
            <person name="Grim C."/>
            <person name="Gopinath G."/>
            <person name="Gangiredla J."/>
            <person name="Chase H."/>
        </authorList>
    </citation>
    <scope>NUCLEOTIDE SEQUENCE [LARGE SCALE GENOMIC DNA]</scope>
    <source>
        <strain evidence="15 16">MOD1-Md1s</strain>
    </source>
</reference>
<dbReference type="Pfam" id="PF03379">
    <property type="entry name" value="CcmB"/>
    <property type="match status" value="1"/>
</dbReference>
<evidence type="ECO:0000256" key="12">
    <source>
        <dbReference type="PIRNR" id="PIRNR002764"/>
    </source>
</evidence>
<keyword evidence="8 13" id="KW-0812">Transmembrane</keyword>
<feature type="transmembrane region" description="Helical" evidence="13">
    <location>
        <begin position="191"/>
        <end position="214"/>
    </location>
</feature>
<comment type="function">
    <text evidence="1 12">Required for the export of heme to the periplasm for the biogenesis of c-type cytochromes.</text>
</comment>
<dbReference type="EMBL" id="WAGD01000069">
    <property type="protein sequence ID" value="KAB0873827.1"/>
    <property type="molecule type" value="Genomic_DNA"/>
</dbReference>
<dbReference type="Proteomes" id="UP000244378">
    <property type="component" value="Unassembled WGS sequence"/>
</dbReference>
<keyword evidence="6 12" id="KW-1003">Cell membrane</keyword>
<evidence type="ECO:0000256" key="13">
    <source>
        <dbReference type="SAM" id="Phobius"/>
    </source>
</evidence>
<feature type="transmembrane region" description="Helical" evidence="13">
    <location>
        <begin position="44"/>
        <end position="64"/>
    </location>
</feature>
<evidence type="ECO:0000256" key="4">
    <source>
        <dbReference type="ARBA" id="ARBA00016452"/>
    </source>
</evidence>
<evidence type="ECO:0000256" key="7">
    <source>
        <dbReference type="ARBA" id="ARBA00022519"/>
    </source>
</evidence>
<dbReference type="GO" id="GO:0017004">
    <property type="term" value="P:cytochrome complex assembly"/>
    <property type="evidence" value="ECO:0007669"/>
    <property type="project" value="UniProtKB-KW"/>
</dbReference>
<evidence type="ECO:0000313" key="14">
    <source>
        <dbReference type="EMBL" id="KAB0873827.1"/>
    </source>
</evidence>
<dbReference type="EMBL" id="MSAE01000017">
    <property type="protein sequence ID" value="PUX15174.1"/>
    <property type="molecule type" value="Genomic_DNA"/>
</dbReference>
<evidence type="ECO:0000313" key="15">
    <source>
        <dbReference type="EMBL" id="PUX15174.1"/>
    </source>
</evidence>
<keyword evidence="9 12" id="KW-0201">Cytochrome c-type biogenesis</keyword>
<dbReference type="RefSeq" id="WP_038861456.1">
    <property type="nucleotide sequence ID" value="NZ_JADKNN010000013.1"/>
</dbReference>
<evidence type="ECO:0000256" key="2">
    <source>
        <dbReference type="ARBA" id="ARBA00004429"/>
    </source>
</evidence>
<dbReference type="AlphaFoldDB" id="A0A2T7AU72"/>
<comment type="subcellular location">
    <subcellularLocation>
        <location evidence="2">Cell inner membrane</location>
        <topology evidence="2">Multi-pass membrane protein</topology>
    </subcellularLocation>
</comment>
<dbReference type="Proteomes" id="UP000469927">
    <property type="component" value="Unassembled WGS sequence"/>
</dbReference>
<dbReference type="GO" id="GO:0005886">
    <property type="term" value="C:plasma membrane"/>
    <property type="evidence" value="ECO:0007669"/>
    <property type="project" value="UniProtKB-SubCell"/>
</dbReference>
<dbReference type="GO" id="GO:0015232">
    <property type="term" value="F:heme transmembrane transporter activity"/>
    <property type="evidence" value="ECO:0007669"/>
    <property type="project" value="InterPro"/>
</dbReference>
<keyword evidence="10 13" id="KW-1133">Transmembrane helix</keyword>
<proteinExistence type="inferred from homology"/>
<feature type="transmembrane region" description="Helical" evidence="13">
    <location>
        <begin position="20"/>
        <end position="38"/>
    </location>
</feature>
<dbReference type="NCBIfam" id="TIGR01190">
    <property type="entry name" value="ccmB"/>
    <property type="match status" value="1"/>
</dbReference>
<dbReference type="InterPro" id="IPR026031">
    <property type="entry name" value="Cyt_c_CcmB_bac"/>
</dbReference>
<evidence type="ECO:0000256" key="9">
    <source>
        <dbReference type="ARBA" id="ARBA00022748"/>
    </source>
</evidence>
<evidence type="ECO:0000313" key="16">
    <source>
        <dbReference type="Proteomes" id="UP000244378"/>
    </source>
</evidence>
<keyword evidence="7 12" id="KW-0997">Cell inner membrane</keyword>
<dbReference type="PANTHER" id="PTHR30070">
    <property type="entry name" value="HEME EXPORTER PROTEIN B"/>
    <property type="match status" value="1"/>
</dbReference>
<gene>
    <name evidence="15" type="primary">ccmB</name>
    <name evidence="15" type="ORF">AUN14_09180</name>
    <name evidence="14" type="ORF">FZI19_18530</name>
</gene>
<keyword evidence="17" id="KW-1185">Reference proteome</keyword>
<reference evidence="14 17" key="2">
    <citation type="submission" date="2019-08" db="EMBL/GenBank/DDBJ databases">
        <title>Prevalence, distribution, and phylogeny of type two toxin-antitoxin genes possessed by Cronobacter species where C. sakazakii homologs follow sequence type lineages.</title>
        <authorList>
            <person name="Finkelstein S."/>
            <person name="Negrete F."/>
            <person name="Jang H."/>
            <person name="Gopinath G.R."/>
            <person name="Tall B.D."/>
        </authorList>
    </citation>
    <scope>NUCLEOTIDE SEQUENCE [LARGE SCALE GENOMIC DNA]</scope>
    <source>
        <strain evidence="14 17">MOD1_GK1257</strain>
    </source>
</reference>